<keyword evidence="3" id="KW-1185">Reference proteome</keyword>
<comment type="caution">
    <text evidence="2">The sequence shown here is derived from an EMBL/GenBank/DDBJ whole genome shotgun (WGS) entry which is preliminary data.</text>
</comment>
<feature type="chain" id="PRO_5045141135" evidence="1">
    <location>
        <begin position="24"/>
        <end position="461"/>
    </location>
</feature>
<dbReference type="Gene3D" id="3.20.20.80">
    <property type="entry name" value="Glycosidases"/>
    <property type="match status" value="1"/>
</dbReference>
<feature type="signal peptide" evidence="1">
    <location>
        <begin position="1"/>
        <end position="23"/>
    </location>
</feature>
<dbReference type="SUPFAM" id="SSF51445">
    <property type="entry name" value="(Trans)glycosidases"/>
    <property type="match status" value="1"/>
</dbReference>
<proteinExistence type="predicted"/>
<reference evidence="3" key="1">
    <citation type="journal article" date="2019" name="Int. J. Syst. Evol. Microbiol.">
        <title>The Global Catalogue of Microorganisms (GCM) 10K type strain sequencing project: providing services to taxonomists for standard genome sequencing and annotation.</title>
        <authorList>
            <consortium name="The Broad Institute Genomics Platform"/>
            <consortium name="The Broad Institute Genome Sequencing Center for Infectious Disease"/>
            <person name="Wu L."/>
            <person name="Ma J."/>
        </authorList>
    </citation>
    <scope>NUCLEOTIDE SEQUENCE [LARGE SCALE GENOMIC DNA]</scope>
    <source>
        <strain evidence="3">CGMCC 4.7241</strain>
    </source>
</reference>
<dbReference type="RefSeq" id="WP_205117025.1">
    <property type="nucleotide sequence ID" value="NZ_JAFBCM010000001.1"/>
</dbReference>
<keyword evidence="1" id="KW-0732">Signal</keyword>
<evidence type="ECO:0000313" key="2">
    <source>
        <dbReference type="EMBL" id="MFC3760775.1"/>
    </source>
</evidence>
<gene>
    <name evidence="2" type="ORF">ACFOUW_07985</name>
</gene>
<dbReference type="EMBL" id="JBHRZH010000006">
    <property type="protein sequence ID" value="MFC3760775.1"/>
    <property type="molecule type" value="Genomic_DNA"/>
</dbReference>
<dbReference type="InterPro" id="IPR017853">
    <property type="entry name" value="GH"/>
</dbReference>
<evidence type="ECO:0000256" key="1">
    <source>
        <dbReference type="SAM" id="SignalP"/>
    </source>
</evidence>
<organism evidence="2 3">
    <name type="scientific">Tenggerimyces flavus</name>
    <dbReference type="NCBI Taxonomy" id="1708749"/>
    <lineage>
        <taxon>Bacteria</taxon>
        <taxon>Bacillati</taxon>
        <taxon>Actinomycetota</taxon>
        <taxon>Actinomycetes</taxon>
        <taxon>Propionibacteriales</taxon>
        <taxon>Nocardioidaceae</taxon>
        <taxon>Tenggerimyces</taxon>
    </lineage>
</organism>
<accession>A0ABV7Y6A3</accession>
<evidence type="ECO:0000313" key="3">
    <source>
        <dbReference type="Proteomes" id="UP001595699"/>
    </source>
</evidence>
<name>A0ABV7Y6A3_9ACTN</name>
<protein>
    <submittedName>
        <fullName evidence="2">Cellulase family glycosylhydrolase</fullName>
    </submittedName>
</protein>
<sequence length="461" mass="50699">MWRTIHLLTAGALVAALAPAALAPQPAEAVPGLTPLPRLESVTPAGKQYGALQEIGTGRKFLPRGANYVRLTETPTAHHSTFEPGRYTNAEAEQTLARLHQDGYNAVRVFIDHGNVTDADTHKKPHGIGRGMTDTTPYYGPYLDNVASFVKLATKYQIRVMFSLDLFPQSRYYYDLVGNVDRKAVNMDGRNLNYLHPTYVLAKSTYLKNFTAGLKERVGADLMSTVLAIQSDNEAYVVGDKAPYNKLSGKVTPLNGVTYDMADPTQRQQSADAAFVEYANRMVDAVHAIDPAALVTMGVFTFGAVHKPGPRGMPFYCTTAPCPAGDYRYPARPRSLTAWSRLSFLDVHIYPANKPGINDPYTLARNLETIEWSTVKGTVIIGEFGADKAFYQNNLTVAAARMRELQVGSCLRGFSGWLFWTSNVGDSETLRTLYSLYEGNETINAQLKPTARPDPCKHTAS</sequence>
<dbReference type="Proteomes" id="UP001595699">
    <property type="component" value="Unassembled WGS sequence"/>
</dbReference>